<evidence type="ECO:0008006" key="11">
    <source>
        <dbReference type="Google" id="ProtNLM"/>
    </source>
</evidence>
<feature type="repeat" description="WD" evidence="8">
    <location>
        <begin position="501"/>
        <end position="542"/>
    </location>
</feature>
<keyword evidence="6" id="KW-0206">Cytoskeleton</keyword>
<dbReference type="InterPro" id="IPR019775">
    <property type="entry name" value="WD40_repeat_CS"/>
</dbReference>
<keyword evidence="4" id="KW-0677">Repeat</keyword>
<feature type="compositionally biased region" description="Low complexity" evidence="9">
    <location>
        <begin position="205"/>
        <end position="226"/>
    </location>
</feature>
<reference evidence="10" key="1">
    <citation type="submission" date="2021-01" db="EMBL/GenBank/DDBJ databases">
        <authorList>
            <person name="Corre E."/>
            <person name="Pelletier E."/>
            <person name="Niang G."/>
            <person name="Scheremetjew M."/>
            <person name="Finn R."/>
            <person name="Kale V."/>
            <person name="Holt S."/>
            <person name="Cochrane G."/>
            <person name="Meng A."/>
            <person name="Brown T."/>
            <person name="Cohen L."/>
        </authorList>
    </citation>
    <scope>NUCLEOTIDE SEQUENCE</scope>
    <source>
        <strain evidence="10">SAG 63-3</strain>
    </source>
</reference>
<dbReference type="InterPro" id="IPR001680">
    <property type="entry name" value="WD40_rpt"/>
</dbReference>
<dbReference type="Pfam" id="PF00400">
    <property type="entry name" value="WD40"/>
    <property type="match status" value="3"/>
</dbReference>
<evidence type="ECO:0000256" key="2">
    <source>
        <dbReference type="ARBA" id="ARBA00022490"/>
    </source>
</evidence>
<dbReference type="PANTHER" id="PTHR14885:SF3">
    <property type="entry name" value="CILIA- AND FLAGELLA-ASSOCIATED PROTEIN 44"/>
    <property type="match status" value="1"/>
</dbReference>
<dbReference type="Gene3D" id="2.130.10.10">
    <property type="entry name" value="YVTN repeat-like/Quinoprotein amine dehydrogenase"/>
    <property type="match status" value="2"/>
</dbReference>
<evidence type="ECO:0000256" key="9">
    <source>
        <dbReference type="SAM" id="MobiDB-lite"/>
    </source>
</evidence>
<feature type="region of interest" description="Disordered" evidence="9">
    <location>
        <begin position="1"/>
        <end position="229"/>
    </location>
</feature>
<keyword evidence="7" id="KW-0966">Cell projection</keyword>
<dbReference type="EMBL" id="HBFM01034837">
    <property type="protein sequence ID" value="CAD8793972.1"/>
    <property type="molecule type" value="Transcribed_RNA"/>
</dbReference>
<dbReference type="SMART" id="SM00320">
    <property type="entry name" value="WD40"/>
    <property type="match status" value="7"/>
</dbReference>
<evidence type="ECO:0000256" key="6">
    <source>
        <dbReference type="ARBA" id="ARBA00023212"/>
    </source>
</evidence>
<evidence type="ECO:0000256" key="5">
    <source>
        <dbReference type="ARBA" id="ARBA00023054"/>
    </source>
</evidence>
<dbReference type="SUPFAM" id="SSF50978">
    <property type="entry name" value="WD40 repeat-like"/>
    <property type="match status" value="1"/>
</dbReference>
<feature type="compositionally biased region" description="Low complexity" evidence="9">
    <location>
        <begin position="240"/>
        <end position="254"/>
    </location>
</feature>
<evidence type="ECO:0000256" key="1">
    <source>
        <dbReference type="ARBA" id="ARBA00004430"/>
    </source>
</evidence>
<feature type="repeat" description="WD" evidence="8">
    <location>
        <begin position="612"/>
        <end position="644"/>
    </location>
</feature>
<feature type="region of interest" description="Disordered" evidence="9">
    <location>
        <begin position="240"/>
        <end position="259"/>
    </location>
</feature>
<feature type="compositionally biased region" description="Acidic residues" evidence="9">
    <location>
        <begin position="105"/>
        <end position="118"/>
    </location>
</feature>
<comment type="subcellular location">
    <subcellularLocation>
        <location evidence="1">Cytoplasm</location>
        <location evidence="1">Cytoskeleton</location>
        <location evidence="1">Cilium axoneme</location>
    </subcellularLocation>
</comment>
<dbReference type="GO" id="GO:0005930">
    <property type="term" value="C:axoneme"/>
    <property type="evidence" value="ECO:0007669"/>
    <property type="project" value="UniProtKB-SubCell"/>
</dbReference>
<gene>
    <name evidence="10" type="ORF">PPAR00522_LOCUS22684</name>
</gene>
<evidence type="ECO:0000256" key="7">
    <source>
        <dbReference type="ARBA" id="ARBA00023273"/>
    </source>
</evidence>
<sequence length="872" mass="93884">MEEEDNTLAPGDNGESMEGDGYKEGDGTWNDAQNEQGYRGDPYASDPADESSPYDDGAPNLEMSQNPVPQDEDNEEGKGAMYGNRMLDNSTNDGMDTIKNAQNLNDDDVMQDDDDADDMVQVMDSSTTNNMPPPFARDGTIITNDAEDTRGPNIPSSSRSLHAASPVSQNNNTSDDNNSNDNTDNDQPSAPASESGLFPPPPPMTMTAPSPRAASSSSASPRPASATGRSAIRSSAIFTSNTNINNNNNNNNSNPYSDTSSLVLPNDSVRLIHMLGLDAYHRNNISFIESDVIITAVGNAVVFLDLRTLEMRYSMGVDGGGIGAIAVHPLGKMYAVAEKCRTRAPNIYLYDYPSHRLVKVMRCGTDRAYAALAFEKSGDMLASVGSFPDYLLTLWDWKQEAIILRSKAFSQDIYTVAFSQYFEGQLTTSGMGHIRFWSMASTFTGLKLQGAIGKFGVVELSDVCGFLEFPDGKVLSGSETGELLLWDGGLIKAVLTRKGGHPCHDGAIEAVLHDRLGSCIVTGGADGFIRLWDFNQLNEAEAGEDSHFAVVRPLEEVFLGAGVKVKSLLMERHRWTVLDERGKLIVVHMPPANAPPVAVGSLGSRVDIKTALDFHSGSVIAARAAPDSHCLITAGRDGTVRLTDYLTRRPMCKAQFNSPITAFTSDAIRATLLVCGHKDGVLRLLVRSKRNEALVLTAVAKPHKGAITAVALSKDLRWLATCGEDKTAFFFKVEEKPAVRNVDGSVDATFGGFDLVPIAFTGLDHAATVAAWVPVDGDDASNDGNRNEAGSIYASSHLAEKKRQQTPQSNNKLLIGTAKGVVIEVTAPQLDTVDTTKTFEVSCPTREYRLRLPKMLRKKVKRVAAAAAAAAA</sequence>
<keyword evidence="3 8" id="KW-0853">WD repeat</keyword>
<evidence type="ECO:0000256" key="3">
    <source>
        <dbReference type="ARBA" id="ARBA00022574"/>
    </source>
</evidence>
<evidence type="ECO:0000313" key="10">
    <source>
        <dbReference type="EMBL" id="CAD8793972.1"/>
    </source>
</evidence>
<name>A0A7S0YRX1_9CHLO</name>
<dbReference type="InterPro" id="IPR036322">
    <property type="entry name" value="WD40_repeat_dom_sf"/>
</dbReference>
<keyword evidence="5" id="KW-0175">Coiled coil</keyword>
<evidence type="ECO:0000256" key="4">
    <source>
        <dbReference type="ARBA" id="ARBA00022737"/>
    </source>
</evidence>
<feature type="compositionally biased region" description="Low complexity" evidence="9">
    <location>
        <begin position="170"/>
        <end position="186"/>
    </location>
</feature>
<keyword evidence="2" id="KW-0963">Cytoplasm</keyword>
<accession>A0A7S0YRX1</accession>
<dbReference type="InterPro" id="IPR015943">
    <property type="entry name" value="WD40/YVTN_repeat-like_dom_sf"/>
</dbReference>
<feature type="compositionally biased region" description="Polar residues" evidence="9">
    <location>
        <begin position="87"/>
        <end position="104"/>
    </location>
</feature>
<protein>
    <recommendedName>
        <fullName evidence="11">Cilia- and flagella-associated protein 44</fullName>
    </recommendedName>
</protein>
<dbReference type="AlphaFoldDB" id="A0A7S0YRX1"/>
<proteinExistence type="predicted"/>
<organism evidence="10">
    <name type="scientific">Polytomella parva</name>
    <dbReference type="NCBI Taxonomy" id="51329"/>
    <lineage>
        <taxon>Eukaryota</taxon>
        <taxon>Viridiplantae</taxon>
        <taxon>Chlorophyta</taxon>
        <taxon>core chlorophytes</taxon>
        <taxon>Chlorophyceae</taxon>
        <taxon>CS clade</taxon>
        <taxon>Chlamydomonadales</taxon>
        <taxon>Chlamydomonadaceae</taxon>
        <taxon>Polytomella</taxon>
    </lineage>
</organism>
<evidence type="ECO:0000256" key="8">
    <source>
        <dbReference type="PROSITE-ProRule" id="PRU00221"/>
    </source>
</evidence>
<feature type="non-terminal residue" evidence="10">
    <location>
        <position position="872"/>
    </location>
</feature>
<dbReference type="PANTHER" id="PTHR14885">
    <property type="entry name" value="CILIA- AND FLAGELLA-ASSOCIATED PROTEIN 43-RELATED"/>
    <property type="match status" value="1"/>
</dbReference>
<dbReference type="PROSITE" id="PS00678">
    <property type="entry name" value="WD_REPEATS_1"/>
    <property type="match status" value="1"/>
</dbReference>
<dbReference type="PROSITE" id="PS50082">
    <property type="entry name" value="WD_REPEATS_2"/>
    <property type="match status" value="2"/>
</dbReference>